<feature type="transmembrane region" description="Helical" evidence="8">
    <location>
        <begin position="213"/>
        <end position="230"/>
    </location>
</feature>
<dbReference type="Gene3D" id="3.40.190.10">
    <property type="entry name" value="Periplasmic binding protein-like II"/>
    <property type="match status" value="2"/>
</dbReference>
<dbReference type="AlphaFoldDB" id="A0AA49GNN5"/>
<dbReference type="InterPro" id="IPR051204">
    <property type="entry name" value="ABC_transp_perm/SBD"/>
</dbReference>
<evidence type="ECO:0000256" key="1">
    <source>
        <dbReference type="ARBA" id="ARBA00004651"/>
    </source>
</evidence>
<dbReference type="GO" id="GO:0031460">
    <property type="term" value="P:glycine betaine transport"/>
    <property type="evidence" value="ECO:0007669"/>
    <property type="project" value="TreeGrafter"/>
</dbReference>
<dbReference type="FunFam" id="1.10.3720.10:FF:000001">
    <property type="entry name" value="Glycine betaine ABC transporter, permease"/>
    <property type="match status" value="1"/>
</dbReference>
<keyword evidence="2 8" id="KW-0813">Transport</keyword>
<dbReference type="InterPro" id="IPR000515">
    <property type="entry name" value="MetI-like"/>
</dbReference>
<evidence type="ECO:0000256" key="4">
    <source>
        <dbReference type="ARBA" id="ARBA00022989"/>
    </source>
</evidence>
<gene>
    <name evidence="10" type="ORF">K4G66_30705</name>
</gene>
<dbReference type="PANTHER" id="PTHR30177">
    <property type="entry name" value="GLYCINE BETAINE/L-PROLINE TRANSPORT SYSTEM PERMEASE PROTEIN PROW"/>
    <property type="match status" value="1"/>
</dbReference>
<accession>A0AA49GNN5</accession>
<protein>
    <submittedName>
        <fullName evidence="10">ABC transporter permease/substrate-binding protein</fullName>
    </submittedName>
</protein>
<evidence type="ECO:0000313" key="10">
    <source>
        <dbReference type="EMBL" id="WKN36738.1"/>
    </source>
</evidence>
<dbReference type="GO" id="GO:0022857">
    <property type="term" value="F:transmembrane transporter activity"/>
    <property type="evidence" value="ECO:0007669"/>
    <property type="project" value="InterPro"/>
</dbReference>
<keyword evidence="3 8" id="KW-0812">Transmembrane</keyword>
<feature type="domain" description="ABC transmembrane type-1" evidence="9">
    <location>
        <begin position="20"/>
        <end position="203"/>
    </location>
</feature>
<evidence type="ECO:0000256" key="6">
    <source>
        <dbReference type="ARBA" id="ARBA00035642"/>
    </source>
</evidence>
<comment type="subcellular location">
    <subcellularLocation>
        <location evidence="1 8">Cell membrane</location>
        <topology evidence="1 8">Multi-pass membrane protein</topology>
    </subcellularLocation>
</comment>
<evidence type="ECO:0000256" key="2">
    <source>
        <dbReference type="ARBA" id="ARBA00022448"/>
    </source>
</evidence>
<comment type="similarity">
    <text evidence="8">Belongs to the binding-protein-dependent transport system permease family.</text>
</comment>
<feature type="transmembrane region" description="Helical" evidence="8">
    <location>
        <begin position="178"/>
        <end position="201"/>
    </location>
</feature>
<keyword evidence="4 8" id="KW-1133">Transmembrane helix</keyword>
<evidence type="ECO:0000256" key="5">
    <source>
        <dbReference type="ARBA" id="ARBA00023136"/>
    </source>
</evidence>
<reference evidence="10" key="1">
    <citation type="journal article" date="2023" name="Comput. Struct. Biotechnol. J.">
        <title>Discovery of a novel marine Bacteroidetes with a rich repertoire of carbohydrate-active enzymes.</title>
        <authorList>
            <person name="Chen B."/>
            <person name="Liu G."/>
            <person name="Chen Q."/>
            <person name="Wang H."/>
            <person name="Liu L."/>
            <person name="Tang K."/>
        </authorList>
    </citation>
    <scope>NUCLEOTIDE SEQUENCE</scope>
    <source>
        <strain evidence="10">TK19036</strain>
    </source>
</reference>
<dbReference type="InterPro" id="IPR035906">
    <property type="entry name" value="MetI-like_sf"/>
</dbReference>
<proteinExistence type="inferred from homology"/>
<comment type="similarity">
    <text evidence="7">In the N-terminal section; belongs to the binding-protein-dependent transport system permease family.</text>
</comment>
<evidence type="ECO:0000256" key="8">
    <source>
        <dbReference type="RuleBase" id="RU363032"/>
    </source>
</evidence>
<comment type="similarity">
    <text evidence="6">In the C-terminal section; belongs to the OsmX family.</text>
</comment>
<reference evidence="10" key="2">
    <citation type="journal article" date="2024" name="Antonie Van Leeuwenhoek">
        <title>Roseihalotalea indica gen. nov., sp. nov., a halophilic Bacteroidetes from mesopelagic Southwest Indian Ocean with higher carbohydrate metabolic potential.</title>
        <authorList>
            <person name="Chen B."/>
            <person name="Zhang M."/>
            <person name="Lin D."/>
            <person name="Ye J."/>
            <person name="Tang K."/>
        </authorList>
    </citation>
    <scope>NUCLEOTIDE SEQUENCE</scope>
    <source>
        <strain evidence="10">TK19036</strain>
    </source>
</reference>
<dbReference type="PANTHER" id="PTHR30177:SF4">
    <property type="entry name" value="OSMOPROTECTANT IMPORT PERMEASE PROTEIN OSMW"/>
    <property type="match status" value="1"/>
</dbReference>
<feature type="transmembrane region" description="Helical" evidence="8">
    <location>
        <begin position="65"/>
        <end position="95"/>
    </location>
</feature>
<dbReference type="Pfam" id="PF00528">
    <property type="entry name" value="BPD_transp_1"/>
    <property type="match status" value="1"/>
</dbReference>
<feature type="transmembrane region" description="Helical" evidence="8">
    <location>
        <begin position="147"/>
        <end position="166"/>
    </location>
</feature>
<dbReference type="Pfam" id="PF04069">
    <property type="entry name" value="OpuAC"/>
    <property type="match status" value="2"/>
</dbReference>
<feature type="transmembrane region" description="Helical" evidence="8">
    <location>
        <begin position="21"/>
        <end position="45"/>
    </location>
</feature>
<dbReference type="Gene3D" id="1.10.3720.10">
    <property type="entry name" value="MetI-like"/>
    <property type="match status" value="1"/>
</dbReference>
<name>A0AA49GNN5_9BACT</name>
<evidence type="ECO:0000256" key="7">
    <source>
        <dbReference type="ARBA" id="ARBA00035652"/>
    </source>
</evidence>
<keyword evidence="5 8" id="KW-0472">Membrane</keyword>
<dbReference type="InterPro" id="IPR007210">
    <property type="entry name" value="ABC_Gly_betaine_transp_sub-bd"/>
</dbReference>
<evidence type="ECO:0000256" key="3">
    <source>
        <dbReference type="ARBA" id="ARBA00022692"/>
    </source>
</evidence>
<sequence length="524" mass="58396">MLRDFFSFIADQRAEILHQTYEHLWITVIALAIATVIGITIGILLTRYDQAARPMLGFVNIVQTIPSIALLGFLLPFFGIGVLPAVIALFLYALLPIVRNTYTGIQGVDGAVKEAARGMGMTDQQILRMVELPLAAPVIFAGVRTAMVINIGVATLCALIAAGGLGEFIFRGIAVNNVYMILAGAIPASLLAIILDTLLSLIQRYIQKLIKPLAIAFAVLCLFLIGQSLWPHLRSEKDRLLAGFNSEFIERADGYPGLQKTYGFSMETREMEIGLMYEALHNKRVDVISGFSTDGRIQAYNLRVLTDDQNYFPPYYAAPLIRQETLKRFPQLQPVFQELGGRISEADMMQMNYEVDQNKRSPRSVASDFLDSLGFSTTAKKEGAADLIIGSKSFTENFILAEMFALLIEGNTDLTVELKQGFGGTKLLMDAIINGYVDIYPEYTGTVLLVLLKPDQPTVDSLIKKKDWVYNYVQREVEKQYNLTWMPPLGFNNTTALMMREDQAQELNIKSITDLKVQIQKKSD</sequence>
<dbReference type="SUPFAM" id="SSF53850">
    <property type="entry name" value="Periplasmic binding protein-like II"/>
    <property type="match status" value="2"/>
</dbReference>
<organism evidence="10">
    <name type="scientific">Roseihalotalea indica</name>
    <dbReference type="NCBI Taxonomy" id="2867963"/>
    <lineage>
        <taxon>Bacteria</taxon>
        <taxon>Pseudomonadati</taxon>
        <taxon>Bacteroidota</taxon>
        <taxon>Cytophagia</taxon>
        <taxon>Cytophagales</taxon>
        <taxon>Catalimonadaceae</taxon>
        <taxon>Roseihalotalea</taxon>
    </lineage>
</organism>
<dbReference type="GO" id="GO:0043190">
    <property type="term" value="C:ATP-binding cassette (ABC) transporter complex"/>
    <property type="evidence" value="ECO:0007669"/>
    <property type="project" value="InterPro"/>
</dbReference>
<evidence type="ECO:0000259" key="9">
    <source>
        <dbReference type="PROSITE" id="PS50928"/>
    </source>
</evidence>
<dbReference type="SUPFAM" id="SSF161098">
    <property type="entry name" value="MetI-like"/>
    <property type="match status" value="1"/>
</dbReference>
<dbReference type="PROSITE" id="PS50928">
    <property type="entry name" value="ABC_TM1"/>
    <property type="match status" value="1"/>
</dbReference>
<dbReference type="EMBL" id="CP120682">
    <property type="protein sequence ID" value="WKN36738.1"/>
    <property type="molecule type" value="Genomic_DNA"/>
</dbReference>